<comment type="function">
    <text evidence="9">DNA polymerase III is a complex, multichain enzyme responsible for most of the replicative synthesis in bacteria. This DNA polymerase also exhibits 3' to 5' exonuclease activity. The alpha chain is the DNA polymerase.</text>
</comment>
<evidence type="ECO:0000256" key="5">
    <source>
        <dbReference type="ARBA" id="ARBA00022679"/>
    </source>
</evidence>
<dbReference type="InterPro" id="IPR011708">
    <property type="entry name" value="DNA_pol3_alpha_NTPase_dom"/>
</dbReference>
<dbReference type="SUPFAM" id="SSF89550">
    <property type="entry name" value="PHP domain-like"/>
    <property type="match status" value="1"/>
</dbReference>
<dbReference type="PANTHER" id="PTHR32294">
    <property type="entry name" value="DNA POLYMERASE III SUBUNIT ALPHA"/>
    <property type="match status" value="1"/>
</dbReference>
<keyword evidence="8" id="KW-0239">DNA-directed DNA polymerase</keyword>
<dbReference type="InterPro" id="IPR004365">
    <property type="entry name" value="NA-bd_OB_tRNA"/>
</dbReference>
<evidence type="ECO:0000259" key="11">
    <source>
        <dbReference type="SMART" id="SM00481"/>
    </source>
</evidence>
<reference evidence="12" key="2">
    <citation type="submission" date="2021-09" db="EMBL/GenBank/DDBJ databases">
        <authorList>
            <person name="Gilroy R."/>
        </authorList>
    </citation>
    <scope>NUCLEOTIDE SEQUENCE</scope>
    <source>
        <strain evidence="12">USAMLcec4-12693</strain>
    </source>
</reference>
<comment type="caution">
    <text evidence="12">The sequence shown here is derived from an EMBL/GenBank/DDBJ whole genome shotgun (WGS) entry which is preliminary data.</text>
</comment>
<dbReference type="InterPro" id="IPR016195">
    <property type="entry name" value="Pol/histidinol_Pase-like"/>
</dbReference>
<dbReference type="Pfam" id="PF02811">
    <property type="entry name" value="PHP"/>
    <property type="match status" value="1"/>
</dbReference>
<organism evidence="12 13">
    <name type="scientific">Merdimonas faecis</name>
    <dbReference type="NCBI Taxonomy" id="1653435"/>
    <lineage>
        <taxon>Bacteria</taxon>
        <taxon>Bacillati</taxon>
        <taxon>Bacillota</taxon>
        <taxon>Clostridia</taxon>
        <taxon>Lachnospirales</taxon>
        <taxon>Lachnospiraceae</taxon>
        <taxon>Merdimonas</taxon>
    </lineage>
</organism>
<accession>A0A9D2W0D8</accession>
<comment type="similarity">
    <text evidence="2">Belongs to the DNA polymerase type-C family. DnaE subfamily.</text>
</comment>
<dbReference type="InterPro" id="IPR041931">
    <property type="entry name" value="DNA_pol3_alpha_thumb_dom"/>
</dbReference>
<dbReference type="NCBIfam" id="TIGR00594">
    <property type="entry name" value="polc"/>
    <property type="match status" value="1"/>
</dbReference>
<sequence>MSFVHLHVHTEYSLLDGSNKIKECIARVKELGMDSVAITDHGVMYGVIDFYQAAKAAGIKPVLGCEVYVAPGSRFEKEAGGSSDDRYYHLVLLAENDQGYHNLMKIVSRGFTEGYYYKPRVDLELLKEYHEGLIALSACLAGEVQKNILRGMYEEGKEAALRYQEIFGEGNFFLELQDHGMSEQRLVNQALLRMSQETGIELVATNDVHYTYAEDEKPHDILLCLQTGKKLQDEDRMRYEGGQYYIKSEAEMRELFPYALQALENTQRIADRCQVEIEFGVTKLPKYDVPEGYTSWEYLNKLCFEGLEKRYPDGDDSLKERLEYELSTIRSMGYVDYFLIVWDFINYARTQGIMVGPGRGSAAGSIVSYCLGITSIDPIKYQLLFERFLNPERVSMPDIDVDFCFERRQEVIDYVVRKYGADRVVQIVTFGTLAAKGVIRDVGRVMDLPYGYVDSIAKMIPGELNITLDRALTMNPELKKLYLEDEQVRELIDMSKRLEGLPRHTSMHAAGVVIGQKAIDEFVPLSLGSDGSVTTQFTMTTLEELGLLKMDFLGLRTLTVIQDAEKLASKSAGKEIDVEKIDYDDKEVLASIGTGKTDGVFQLESSGMKSFMKELKPQSLEDIIAGISLYRPGPMDFIPKYIKGKNHPELITYDCPQLEHILAPTYGCIVYQEQVMQIVRDLAGYTLGRSDLLRRAMSKKKGDVMQKERHNFVYGNPEENVPGCIANGIDEKTANQIYDEMIDFAKYAFNKSHAAAYAVVAYQTAWLKYYYPVEFMAALMTSVIDNSGKVSEYIYTCRQMGIEILPPDINKGVGNFSVDGGKIRYGLAAIKSIGRPVIQSIIEERERGGEFKNLKDFIERLSGKEVNKRTIESFIKSGAFDSLGGTRKQFMVIYLQVLDQVSQEKKYSMTGQMSLFDIVSDDQKAEFDIQLPNVGEYEKETKFAFEKEVLGVYLSGHPLEEYEEKWKKNISRTTLDFQLDEETGRTKVHDGARETVGGMITARTIKYTKNNKVMAFLTLEDLAGSVEVIVFPRDYEKNQQYLNEESKVFIRGRVSEEDDAASKLICETVIPFEQTRKELWLQYPDKETYLGQEQKLFEMLADSDGEDTVVIYCKKEKAVKKLPRGRSVAADKVLLSRLTNYLGETCVKLIEKPIENTP</sequence>
<dbReference type="Pfam" id="PF14579">
    <property type="entry name" value="HHH_6"/>
    <property type="match status" value="1"/>
</dbReference>
<dbReference type="Gene3D" id="1.10.10.1600">
    <property type="entry name" value="Bacterial DNA polymerase III alpha subunit, thumb domain"/>
    <property type="match status" value="1"/>
</dbReference>
<evidence type="ECO:0000313" key="13">
    <source>
        <dbReference type="Proteomes" id="UP000813420"/>
    </source>
</evidence>
<evidence type="ECO:0000256" key="10">
    <source>
        <dbReference type="ARBA" id="ARBA00049244"/>
    </source>
</evidence>
<dbReference type="GO" id="GO:0008408">
    <property type="term" value="F:3'-5' exonuclease activity"/>
    <property type="evidence" value="ECO:0007669"/>
    <property type="project" value="InterPro"/>
</dbReference>
<dbReference type="CDD" id="cd04485">
    <property type="entry name" value="DnaE_OBF"/>
    <property type="match status" value="1"/>
</dbReference>
<dbReference type="InterPro" id="IPR040982">
    <property type="entry name" value="DNA_pol3_finger"/>
</dbReference>
<dbReference type="InterPro" id="IPR029460">
    <property type="entry name" value="DNAPol_HHH"/>
</dbReference>
<gene>
    <name evidence="12" type="ORF">K8V39_12455</name>
</gene>
<dbReference type="GO" id="GO:0006260">
    <property type="term" value="P:DNA replication"/>
    <property type="evidence" value="ECO:0007669"/>
    <property type="project" value="UniProtKB-KW"/>
</dbReference>
<dbReference type="Pfam" id="PF17657">
    <property type="entry name" value="DNA_pol3_finger"/>
    <property type="match status" value="1"/>
</dbReference>
<dbReference type="Proteomes" id="UP000813420">
    <property type="component" value="Unassembled WGS sequence"/>
</dbReference>
<dbReference type="InterPro" id="IPR003141">
    <property type="entry name" value="Pol/His_phosphatase_N"/>
</dbReference>
<name>A0A9D2W0D8_9FIRM</name>
<evidence type="ECO:0000256" key="1">
    <source>
        <dbReference type="ARBA" id="ARBA00004496"/>
    </source>
</evidence>
<evidence type="ECO:0000256" key="8">
    <source>
        <dbReference type="ARBA" id="ARBA00022932"/>
    </source>
</evidence>
<dbReference type="InterPro" id="IPR004013">
    <property type="entry name" value="PHP_dom"/>
</dbReference>
<dbReference type="EMBL" id="DYXE01000096">
    <property type="protein sequence ID" value="HJH51053.1"/>
    <property type="molecule type" value="Genomic_DNA"/>
</dbReference>
<evidence type="ECO:0000256" key="7">
    <source>
        <dbReference type="ARBA" id="ARBA00022705"/>
    </source>
</evidence>
<dbReference type="SMART" id="SM00481">
    <property type="entry name" value="POLIIIAc"/>
    <property type="match status" value="1"/>
</dbReference>
<dbReference type="PANTHER" id="PTHR32294:SF0">
    <property type="entry name" value="DNA POLYMERASE III SUBUNIT ALPHA"/>
    <property type="match status" value="1"/>
</dbReference>
<dbReference type="Pfam" id="PF01336">
    <property type="entry name" value="tRNA_anti-codon"/>
    <property type="match status" value="1"/>
</dbReference>
<evidence type="ECO:0000256" key="4">
    <source>
        <dbReference type="ARBA" id="ARBA00019114"/>
    </source>
</evidence>
<dbReference type="AlphaFoldDB" id="A0A9D2W0D8"/>
<dbReference type="GO" id="GO:0003676">
    <property type="term" value="F:nucleic acid binding"/>
    <property type="evidence" value="ECO:0007669"/>
    <property type="project" value="InterPro"/>
</dbReference>
<evidence type="ECO:0000256" key="6">
    <source>
        <dbReference type="ARBA" id="ARBA00022695"/>
    </source>
</evidence>
<feature type="domain" description="Polymerase/histidinol phosphatase N-terminal" evidence="11">
    <location>
        <begin position="4"/>
        <end position="71"/>
    </location>
</feature>
<dbReference type="GO" id="GO:0005737">
    <property type="term" value="C:cytoplasm"/>
    <property type="evidence" value="ECO:0007669"/>
    <property type="project" value="UniProtKB-SubCell"/>
</dbReference>
<comment type="catalytic activity">
    <reaction evidence="10">
        <text>DNA(n) + a 2'-deoxyribonucleoside 5'-triphosphate = DNA(n+1) + diphosphate</text>
        <dbReference type="Rhea" id="RHEA:22508"/>
        <dbReference type="Rhea" id="RHEA-COMP:17339"/>
        <dbReference type="Rhea" id="RHEA-COMP:17340"/>
        <dbReference type="ChEBI" id="CHEBI:33019"/>
        <dbReference type="ChEBI" id="CHEBI:61560"/>
        <dbReference type="ChEBI" id="CHEBI:173112"/>
        <dbReference type="EC" id="2.7.7.7"/>
    </reaction>
</comment>
<keyword evidence="6 12" id="KW-0548">Nucleotidyltransferase</keyword>
<reference evidence="12" key="1">
    <citation type="journal article" date="2021" name="PeerJ">
        <title>Extensive microbial diversity within the chicken gut microbiome revealed by metagenomics and culture.</title>
        <authorList>
            <person name="Gilroy R."/>
            <person name="Ravi A."/>
            <person name="Getino M."/>
            <person name="Pursley I."/>
            <person name="Horton D.L."/>
            <person name="Alikhan N.F."/>
            <person name="Baker D."/>
            <person name="Gharbi K."/>
            <person name="Hall N."/>
            <person name="Watson M."/>
            <person name="Adriaenssens E.M."/>
            <person name="Foster-Nyarko E."/>
            <person name="Jarju S."/>
            <person name="Secka A."/>
            <person name="Antonio M."/>
            <person name="Oren A."/>
            <person name="Chaudhuri R.R."/>
            <person name="La Ragione R."/>
            <person name="Hildebrand F."/>
            <person name="Pallen M.J."/>
        </authorList>
    </citation>
    <scope>NUCLEOTIDE SEQUENCE</scope>
    <source>
        <strain evidence="12">USAMLcec4-12693</strain>
    </source>
</reference>
<dbReference type="Gene3D" id="1.10.150.870">
    <property type="match status" value="1"/>
</dbReference>
<evidence type="ECO:0000256" key="9">
    <source>
        <dbReference type="ARBA" id="ARBA00025611"/>
    </source>
</evidence>
<evidence type="ECO:0000313" key="12">
    <source>
        <dbReference type="EMBL" id="HJH51053.1"/>
    </source>
</evidence>
<comment type="subcellular location">
    <subcellularLocation>
        <location evidence="1">Cytoplasm</location>
    </subcellularLocation>
</comment>
<protein>
    <recommendedName>
        <fullName evidence="4">DNA polymerase III subunit alpha</fullName>
        <ecNumber evidence="3">2.7.7.7</ecNumber>
    </recommendedName>
</protein>
<dbReference type="NCBIfam" id="NF004226">
    <property type="entry name" value="PRK05673.1"/>
    <property type="match status" value="1"/>
</dbReference>
<dbReference type="GO" id="GO:0003887">
    <property type="term" value="F:DNA-directed DNA polymerase activity"/>
    <property type="evidence" value="ECO:0007669"/>
    <property type="project" value="UniProtKB-KW"/>
</dbReference>
<dbReference type="NCBIfam" id="NF005298">
    <property type="entry name" value="PRK06826.1"/>
    <property type="match status" value="1"/>
</dbReference>
<keyword evidence="5 12" id="KW-0808">Transferase</keyword>
<dbReference type="Gene3D" id="3.20.20.140">
    <property type="entry name" value="Metal-dependent hydrolases"/>
    <property type="match status" value="1"/>
</dbReference>
<evidence type="ECO:0000256" key="2">
    <source>
        <dbReference type="ARBA" id="ARBA00009496"/>
    </source>
</evidence>
<keyword evidence="7" id="KW-0235">DNA replication</keyword>
<evidence type="ECO:0000256" key="3">
    <source>
        <dbReference type="ARBA" id="ARBA00012417"/>
    </source>
</evidence>
<proteinExistence type="inferred from homology"/>
<dbReference type="EC" id="2.7.7.7" evidence="3"/>
<dbReference type="RefSeq" id="WP_277272615.1">
    <property type="nucleotide sequence ID" value="NZ_DYXE01000096.1"/>
</dbReference>
<dbReference type="InterPro" id="IPR004805">
    <property type="entry name" value="DnaE2/DnaE/PolC"/>
</dbReference>
<dbReference type="CDD" id="cd12113">
    <property type="entry name" value="PHP_PolIIIA_DnaE3"/>
    <property type="match status" value="1"/>
</dbReference>
<dbReference type="SUPFAM" id="SSF160975">
    <property type="entry name" value="AF1531-like"/>
    <property type="match status" value="1"/>
</dbReference>
<dbReference type="Pfam" id="PF07733">
    <property type="entry name" value="DNA_pol3_alpha"/>
    <property type="match status" value="1"/>
</dbReference>